<comment type="caution">
    <text evidence="3">The sequence shown here is derived from an EMBL/GenBank/DDBJ whole genome shotgun (WGS) entry which is preliminary data.</text>
</comment>
<gene>
    <name evidence="3" type="ORF">LzC2_42190</name>
</gene>
<accession>A0ABX1VIZ8</accession>
<evidence type="ECO:0000313" key="4">
    <source>
        <dbReference type="Proteomes" id="UP000609651"/>
    </source>
</evidence>
<keyword evidence="2" id="KW-0472">Membrane</keyword>
<keyword evidence="2" id="KW-0812">Transmembrane</keyword>
<protein>
    <recommendedName>
        <fullName evidence="5">Secreted protein</fullName>
    </recommendedName>
</protein>
<dbReference type="Proteomes" id="UP000609651">
    <property type="component" value="Unassembled WGS sequence"/>
</dbReference>
<sequence>MARTPDAALAAASDAPADTQARMFAWIFGAAGLCVLVCCGGGLSWANGVEKEDDPQRIREITAALITAEIPERFEPEQALGVPPPPIVGWFSDGRTDLVDYASKGGGRLILSRRTNDDADPAAVAAAAATDMGDPDMGAPDDPDGAGAGTGTGQVRTIVTRAGFDLPVAFGASPATAADMAPRPGDPEPVVKADGSTAPAGPIRRVFGAFRDGDVTYIVQISLPDREYDEAEIIAFLESLAPADE</sequence>
<keyword evidence="4" id="KW-1185">Reference proteome</keyword>
<evidence type="ECO:0000256" key="1">
    <source>
        <dbReference type="SAM" id="MobiDB-lite"/>
    </source>
</evidence>
<feature type="region of interest" description="Disordered" evidence="1">
    <location>
        <begin position="130"/>
        <end position="152"/>
    </location>
</feature>
<evidence type="ECO:0000256" key="2">
    <source>
        <dbReference type="SAM" id="Phobius"/>
    </source>
</evidence>
<dbReference type="EMBL" id="WTPX01000296">
    <property type="protein sequence ID" value="NNJ28108.1"/>
    <property type="molecule type" value="Genomic_DNA"/>
</dbReference>
<organism evidence="3 4">
    <name type="scientific">Alienimonas chondri</name>
    <dbReference type="NCBI Taxonomy" id="2681879"/>
    <lineage>
        <taxon>Bacteria</taxon>
        <taxon>Pseudomonadati</taxon>
        <taxon>Planctomycetota</taxon>
        <taxon>Planctomycetia</taxon>
        <taxon>Planctomycetales</taxon>
        <taxon>Planctomycetaceae</taxon>
        <taxon>Alienimonas</taxon>
    </lineage>
</organism>
<evidence type="ECO:0000313" key="3">
    <source>
        <dbReference type="EMBL" id="NNJ28108.1"/>
    </source>
</evidence>
<feature type="transmembrane region" description="Helical" evidence="2">
    <location>
        <begin position="23"/>
        <end position="46"/>
    </location>
</feature>
<name>A0ABX1VIZ8_9PLAN</name>
<evidence type="ECO:0008006" key="5">
    <source>
        <dbReference type="Google" id="ProtNLM"/>
    </source>
</evidence>
<proteinExistence type="predicted"/>
<reference evidence="3 4" key="1">
    <citation type="journal article" date="2020" name="Syst. Appl. Microbiol.">
        <title>Alienimonas chondri sp. nov., a novel planctomycete isolated from the biofilm of the red alga Chondrus crispus.</title>
        <authorList>
            <person name="Vitorino I."/>
            <person name="Albuquerque L."/>
            <person name="Wiegand S."/>
            <person name="Kallscheuer N."/>
            <person name="da Costa M.S."/>
            <person name="Lobo-da-Cunha A."/>
            <person name="Jogler C."/>
            <person name="Lage O.M."/>
        </authorList>
    </citation>
    <scope>NUCLEOTIDE SEQUENCE [LARGE SCALE GENOMIC DNA]</scope>
    <source>
        <strain evidence="3 4">LzC2</strain>
    </source>
</reference>
<keyword evidence="2" id="KW-1133">Transmembrane helix</keyword>